<dbReference type="AlphaFoldDB" id="A0A5B8RRG5"/>
<dbReference type="RefSeq" id="WP_146911740.1">
    <property type="nucleotide sequence ID" value="NZ_CP042344.1"/>
</dbReference>
<dbReference type="EMBL" id="CP042344">
    <property type="protein sequence ID" value="QEA12146.1"/>
    <property type="molecule type" value="Genomic_DNA"/>
</dbReference>
<protein>
    <submittedName>
        <fullName evidence="1">Uncharacterized protein</fullName>
    </submittedName>
</protein>
<sequence>MRPVAAPAACPDLLRWGAPELYGRWQLQLPDLGQQGTLVLRRHPEFGASLRGEFEIAGLRSIASGDLEEGEFNLDESRDGKSLFAFWSGRLVPEACGREIRGQMQQLDRPGRPGRESRFVLRRQGAAPGW</sequence>
<dbReference type="Proteomes" id="UP000321199">
    <property type="component" value="Chromosome"/>
</dbReference>
<keyword evidence="2" id="KW-1185">Reference proteome</keyword>
<evidence type="ECO:0000313" key="1">
    <source>
        <dbReference type="EMBL" id="QEA12146.1"/>
    </source>
</evidence>
<evidence type="ECO:0000313" key="2">
    <source>
        <dbReference type="Proteomes" id="UP000321199"/>
    </source>
</evidence>
<organism evidence="1 2">
    <name type="scientific">Comamonas flocculans</name>
    <dbReference type="NCBI Taxonomy" id="2597701"/>
    <lineage>
        <taxon>Bacteria</taxon>
        <taxon>Pseudomonadati</taxon>
        <taxon>Pseudomonadota</taxon>
        <taxon>Betaproteobacteria</taxon>
        <taxon>Burkholderiales</taxon>
        <taxon>Comamonadaceae</taxon>
        <taxon>Comamonas</taxon>
    </lineage>
</organism>
<accession>A0A5B8RRG5</accession>
<proteinExistence type="predicted"/>
<name>A0A5B8RRG5_9BURK</name>
<gene>
    <name evidence="1" type="ORF">FOZ74_03330</name>
</gene>
<dbReference type="KEGG" id="cof:FOZ74_03330"/>
<reference evidence="1 2" key="1">
    <citation type="submission" date="2019-07" db="EMBL/GenBank/DDBJ databases">
        <title>Complete genome sequence of Comamonas sp. NLF 7-7 isolated from livestock.</title>
        <authorList>
            <person name="Kim D.H."/>
            <person name="Kim J.G."/>
        </authorList>
    </citation>
    <scope>NUCLEOTIDE SEQUENCE [LARGE SCALE GENOMIC DNA]</scope>
    <source>
        <strain evidence="1 2">NLF 7-7</strain>
    </source>
</reference>
<dbReference type="OrthoDB" id="8909437at2"/>